<organism evidence="3 4">
    <name type="scientific">Deinandra increscens subsp. villosa</name>
    <dbReference type="NCBI Taxonomy" id="3103831"/>
    <lineage>
        <taxon>Eukaryota</taxon>
        <taxon>Viridiplantae</taxon>
        <taxon>Streptophyta</taxon>
        <taxon>Embryophyta</taxon>
        <taxon>Tracheophyta</taxon>
        <taxon>Spermatophyta</taxon>
        <taxon>Magnoliopsida</taxon>
        <taxon>eudicotyledons</taxon>
        <taxon>Gunneridae</taxon>
        <taxon>Pentapetalae</taxon>
        <taxon>asterids</taxon>
        <taxon>campanulids</taxon>
        <taxon>Asterales</taxon>
        <taxon>Asteraceae</taxon>
        <taxon>Asteroideae</taxon>
        <taxon>Heliantheae alliance</taxon>
        <taxon>Madieae</taxon>
        <taxon>Madiinae</taxon>
        <taxon>Deinandra</taxon>
    </lineage>
</organism>
<evidence type="ECO:0000256" key="1">
    <source>
        <dbReference type="SAM" id="MobiDB-lite"/>
    </source>
</evidence>
<gene>
    <name evidence="3" type="ORF">SSX86_006642</name>
</gene>
<dbReference type="PANTHER" id="PTHR33640">
    <property type="entry name" value="TRANSMEMBRANE PROTEIN"/>
    <property type="match status" value="1"/>
</dbReference>
<evidence type="ECO:0008006" key="5">
    <source>
        <dbReference type="Google" id="ProtNLM"/>
    </source>
</evidence>
<proteinExistence type="predicted"/>
<reference evidence="3 4" key="1">
    <citation type="submission" date="2024-04" db="EMBL/GenBank/DDBJ databases">
        <title>The reference genome of an endangered Asteraceae, Deinandra increscens subsp. villosa, native to the Central Coast of California.</title>
        <authorList>
            <person name="Guilliams M."/>
            <person name="Hasenstab-Lehman K."/>
            <person name="Meyer R."/>
            <person name="Mcevoy S."/>
        </authorList>
    </citation>
    <scope>NUCLEOTIDE SEQUENCE [LARGE SCALE GENOMIC DNA]</scope>
    <source>
        <tissue evidence="3">Leaf</tissue>
    </source>
</reference>
<keyword evidence="2" id="KW-1133">Transmembrane helix</keyword>
<dbReference type="AlphaFoldDB" id="A0AAP0DGF4"/>
<dbReference type="Proteomes" id="UP001408789">
    <property type="component" value="Unassembled WGS sequence"/>
</dbReference>
<name>A0AAP0DGF4_9ASTR</name>
<accession>A0AAP0DGF4</accession>
<evidence type="ECO:0000256" key="2">
    <source>
        <dbReference type="SAM" id="Phobius"/>
    </source>
</evidence>
<evidence type="ECO:0000313" key="4">
    <source>
        <dbReference type="Proteomes" id="UP001408789"/>
    </source>
</evidence>
<keyword evidence="2" id="KW-0472">Membrane</keyword>
<sequence length="222" mass="25307">MKSTDIKTEKANAIFKYQTIQKITKLFQFMEVFFFFAMISRFSSQLPPAVNAVIAVNVSVDYFRGISFTLFSYFSPKFMFVIGNLLILILFFKSRVDKIGDGKGNGNGTADLCYEFVKSYDMSVISYPTSEEDLIVASNKRRFCRSKSENPMRTKGREKQTHRELRRSVTEISRSEKFGGGDGGTAAVDGDEFRRTVEAFIARRQKLLRDEEFSPMVCIEGS</sequence>
<evidence type="ECO:0000313" key="3">
    <source>
        <dbReference type="EMBL" id="KAK9074046.1"/>
    </source>
</evidence>
<keyword evidence="2" id="KW-0812">Transmembrane</keyword>
<comment type="caution">
    <text evidence="3">The sequence shown here is derived from an EMBL/GenBank/DDBJ whole genome shotgun (WGS) entry which is preliminary data.</text>
</comment>
<dbReference type="PANTHER" id="PTHR33640:SF8">
    <property type="entry name" value="TRANSMEMBRANE PROTEIN"/>
    <property type="match status" value="1"/>
</dbReference>
<dbReference type="EMBL" id="JBCNJP010000008">
    <property type="protein sequence ID" value="KAK9074046.1"/>
    <property type="molecule type" value="Genomic_DNA"/>
</dbReference>
<keyword evidence="4" id="KW-1185">Reference proteome</keyword>
<feature type="region of interest" description="Disordered" evidence="1">
    <location>
        <begin position="148"/>
        <end position="167"/>
    </location>
</feature>
<protein>
    <recommendedName>
        <fullName evidence="5">DUF4408 domain-containing protein</fullName>
    </recommendedName>
</protein>
<feature type="transmembrane region" description="Helical" evidence="2">
    <location>
        <begin position="70"/>
        <end position="92"/>
    </location>
</feature>